<reference evidence="1 2" key="1">
    <citation type="submission" date="2015-09" db="EMBL/GenBank/DDBJ databases">
        <authorList>
            <consortium name="Pathogen Informatics"/>
        </authorList>
    </citation>
    <scope>NUCLEOTIDE SEQUENCE [LARGE SCALE GENOMIC DNA]</scope>
    <source>
        <strain evidence="1 2">2789STDY5834957</strain>
    </source>
</reference>
<name>A0A174VX30_9FIRM</name>
<evidence type="ECO:0000313" key="1">
    <source>
        <dbReference type="EMBL" id="CUQ36540.1"/>
    </source>
</evidence>
<organism evidence="1 2">
    <name type="scientific">Blautia obeum</name>
    <dbReference type="NCBI Taxonomy" id="40520"/>
    <lineage>
        <taxon>Bacteria</taxon>
        <taxon>Bacillati</taxon>
        <taxon>Bacillota</taxon>
        <taxon>Clostridia</taxon>
        <taxon>Lachnospirales</taxon>
        <taxon>Lachnospiraceae</taxon>
        <taxon>Blautia</taxon>
    </lineage>
</organism>
<proteinExistence type="predicted"/>
<protein>
    <recommendedName>
        <fullName evidence="3">Transposase IS200-like domain-containing protein</fullName>
    </recommendedName>
</protein>
<dbReference type="Proteomes" id="UP000095762">
    <property type="component" value="Unassembled WGS sequence"/>
</dbReference>
<dbReference type="GO" id="GO:0003677">
    <property type="term" value="F:DNA binding"/>
    <property type="evidence" value="ECO:0007669"/>
    <property type="project" value="InterPro"/>
</dbReference>
<dbReference type="RefSeq" id="WP_055060487.1">
    <property type="nucleotide sequence ID" value="NZ_CZBP01000036.1"/>
</dbReference>
<dbReference type="EMBL" id="CZBP01000036">
    <property type="protein sequence ID" value="CUQ36540.1"/>
    <property type="molecule type" value="Genomic_DNA"/>
</dbReference>
<gene>
    <name evidence="1" type="ORF">ERS852569_03408</name>
</gene>
<dbReference type="AlphaFoldDB" id="A0A174VX30"/>
<dbReference type="InterPro" id="IPR036515">
    <property type="entry name" value="Transposase_17_sf"/>
</dbReference>
<sequence length="72" mass="8442">MLSYIPCRFCSQIQEEGHQSRDHGFFKVHAKYLIEERFRGNLTEFNGEADHVHILFELPPSAHKLTARMVLN</sequence>
<evidence type="ECO:0000313" key="2">
    <source>
        <dbReference type="Proteomes" id="UP000095762"/>
    </source>
</evidence>
<evidence type="ECO:0008006" key="3">
    <source>
        <dbReference type="Google" id="ProtNLM"/>
    </source>
</evidence>
<dbReference type="GO" id="GO:0004803">
    <property type="term" value="F:transposase activity"/>
    <property type="evidence" value="ECO:0007669"/>
    <property type="project" value="InterPro"/>
</dbReference>
<dbReference type="SUPFAM" id="SSF143422">
    <property type="entry name" value="Transposase IS200-like"/>
    <property type="match status" value="1"/>
</dbReference>
<dbReference type="GO" id="GO:0006313">
    <property type="term" value="P:DNA transposition"/>
    <property type="evidence" value="ECO:0007669"/>
    <property type="project" value="InterPro"/>
</dbReference>
<accession>A0A174VX30</accession>